<evidence type="ECO:0000313" key="1">
    <source>
        <dbReference type="EMBL" id="JAP08609.1"/>
    </source>
</evidence>
<accession>A0A0V0GK73</accession>
<proteinExistence type="predicted"/>
<reference evidence="1" key="1">
    <citation type="submission" date="2015-12" db="EMBL/GenBank/DDBJ databases">
        <title>Gene expression during late stages of embryo sac development: a critical building block for successful pollen-pistil interactions.</title>
        <authorList>
            <person name="Liu Y."/>
            <person name="Joly V."/>
            <person name="Sabar M."/>
            <person name="Matton D.P."/>
        </authorList>
    </citation>
    <scope>NUCLEOTIDE SEQUENCE</scope>
</reference>
<name>A0A0V0GK73_SOLCH</name>
<sequence length="128" mass="14041">MVFGNRCIRWIYFCISTVKFSVLVNRSPVGIFFSSKGSQAGRPSLPLFVYSGNGRGAHSNAGKELQWIQGSQVGRNPSTTIIVSYLLYVDDTLIFCGADSPQSQHHSNGFLSVCLVYIPTCSKTILTQ</sequence>
<dbReference type="AlphaFoldDB" id="A0A0V0GK73"/>
<dbReference type="EMBL" id="GEDG01036609">
    <property type="protein sequence ID" value="JAP08609.1"/>
    <property type="molecule type" value="Transcribed_RNA"/>
</dbReference>
<organism evidence="1">
    <name type="scientific">Solanum chacoense</name>
    <name type="common">Chaco potato</name>
    <dbReference type="NCBI Taxonomy" id="4108"/>
    <lineage>
        <taxon>Eukaryota</taxon>
        <taxon>Viridiplantae</taxon>
        <taxon>Streptophyta</taxon>
        <taxon>Embryophyta</taxon>
        <taxon>Tracheophyta</taxon>
        <taxon>Spermatophyta</taxon>
        <taxon>Magnoliopsida</taxon>
        <taxon>eudicotyledons</taxon>
        <taxon>Gunneridae</taxon>
        <taxon>Pentapetalae</taxon>
        <taxon>asterids</taxon>
        <taxon>lamiids</taxon>
        <taxon>Solanales</taxon>
        <taxon>Solanaceae</taxon>
        <taxon>Solanoideae</taxon>
        <taxon>Solaneae</taxon>
        <taxon>Solanum</taxon>
    </lineage>
</organism>
<protein>
    <submittedName>
        <fullName evidence="1">Putative ovule protein</fullName>
    </submittedName>
</protein>